<reference evidence="10 11" key="1">
    <citation type="submission" date="2023-03" db="EMBL/GenBank/DDBJ databases">
        <title>Draft genome sequence of Thalassotalea insulae KCTC 62186T.</title>
        <authorList>
            <person name="Sawabe T."/>
        </authorList>
    </citation>
    <scope>NUCLEOTIDE SEQUENCE [LARGE SCALE GENOMIC DNA]</scope>
    <source>
        <strain evidence="10 11">KCTC 62186</strain>
    </source>
</reference>
<dbReference type="InterPro" id="IPR034115">
    <property type="entry name" value="M35_peptidyl-Lys"/>
</dbReference>
<sequence>MKFTAKFLLTIFAAVTFTANAAKPALDVNLDVEALANGDVNATLTITNNHQGQQKVLSWYTDLAEEHIFHVTRDGVEVQFMGPHYKRPAPTANDYIKLKSGESLTKTFELTSSYDMSEAGQYDVTYDVKSLHLYSNYGQQKKAEKHAIAGLTSNTQSVYLDGVLTKGTANKGKPGGGSGGGDCIDGTCFTGRCSNSQQTEIISALAAADGIANNAVSYLNSHSASNTSARYTTWFGTANSSRYNKAKANFEAINDAIDNQPVAFDCSCKKSYFAYVYPNQPYKVYLCRAFWDANELGTDSRAGTIIHELSHFDAVAGTDDVVYGQSGAKSLAISDPDQALNNADSHEYFAENTPNLN</sequence>
<keyword evidence="8" id="KW-0732">Signal</keyword>
<feature type="chain" id="PRO_5045670213" evidence="8">
    <location>
        <begin position="22"/>
        <end position="357"/>
    </location>
</feature>
<evidence type="ECO:0000313" key="10">
    <source>
        <dbReference type="EMBL" id="GLX78772.1"/>
    </source>
</evidence>
<dbReference type="CDD" id="cd11306">
    <property type="entry name" value="M35_peptidyl-Lys"/>
    <property type="match status" value="1"/>
</dbReference>
<evidence type="ECO:0000259" key="9">
    <source>
        <dbReference type="SMART" id="SM01351"/>
    </source>
</evidence>
<comment type="cofactor">
    <cofactor evidence="1">
        <name>Zn(2+)</name>
        <dbReference type="ChEBI" id="CHEBI:29105"/>
    </cofactor>
</comment>
<keyword evidence="5" id="KW-0378">Hydrolase</keyword>
<dbReference type="Gene3D" id="2.60.40.2970">
    <property type="match status" value="1"/>
</dbReference>
<dbReference type="Gene3D" id="3.40.390.10">
    <property type="entry name" value="Collagenase (Catalytic Domain)"/>
    <property type="match status" value="1"/>
</dbReference>
<evidence type="ECO:0000256" key="5">
    <source>
        <dbReference type="ARBA" id="ARBA00022801"/>
    </source>
</evidence>
<evidence type="ECO:0000256" key="2">
    <source>
        <dbReference type="ARBA" id="ARBA00010279"/>
    </source>
</evidence>
<dbReference type="InterPro" id="IPR029463">
    <property type="entry name" value="Lys_MEP"/>
</dbReference>
<feature type="signal peptide" evidence="8">
    <location>
        <begin position="1"/>
        <end position="21"/>
    </location>
</feature>
<gene>
    <name evidence="10" type="ORF">tinsulaeT_21120</name>
</gene>
<dbReference type="Pfam" id="PF14521">
    <property type="entry name" value="Aspzincin_M35"/>
    <property type="match status" value="1"/>
</dbReference>
<accession>A0ABQ6GTU1</accession>
<keyword evidence="4" id="KW-0479">Metal-binding</keyword>
<comment type="similarity">
    <text evidence="2">Belongs to the peptidase M35 family.</text>
</comment>
<name>A0ABQ6GTU1_9GAMM</name>
<evidence type="ECO:0000256" key="3">
    <source>
        <dbReference type="ARBA" id="ARBA00022670"/>
    </source>
</evidence>
<evidence type="ECO:0000256" key="8">
    <source>
        <dbReference type="SAM" id="SignalP"/>
    </source>
</evidence>
<proteinExistence type="inferred from homology"/>
<keyword evidence="3" id="KW-0645">Protease</keyword>
<keyword evidence="6" id="KW-0862">Zinc</keyword>
<dbReference type="RefSeq" id="WP_284244641.1">
    <property type="nucleotide sequence ID" value="NZ_BSST01000001.1"/>
</dbReference>
<evidence type="ECO:0000313" key="11">
    <source>
        <dbReference type="Proteomes" id="UP001157186"/>
    </source>
</evidence>
<dbReference type="InterPro" id="IPR050414">
    <property type="entry name" value="Fungal_M35_metalloproteases"/>
</dbReference>
<keyword evidence="11" id="KW-1185">Reference proteome</keyword>
<comment type="caution">
    <text evidence="10">The sequence shown here is derived from an EMBL/GenBank/DDBJ whole genome shotgun (WGS) entry which is preliminary data.</text>
</comment>
<evidence type="ECO:0000256" key="1">
    <source>
        <dbReference type="ARBA" id="ARBA00001947"/>
    </source>
</evidence>
<evidence type="ECO:0000256" key="7">
    <source>
        <dbReference type="ARBA" id="ARBA00023049"/>
    </source>
</evidence>
<dbReference type="EMBL" id="BSST01000001">
    <property type="protein sequence ID" value="GLX78772.1"/>
    <property type="molecule type" value="Genomic_DNA"/>
</dbReference>
<dbReference type="Proteomes" id="UP001157186">
    <property type="component" value="Unassembled WGS sequence"/>
</dbReference>
<organism evidence="10 11">
    <name type="scientific">Thalassotalea insulae</name>
    <dbReference type="NCBI Taxonomy" id="2056778"/>
    <lineage>
        <taxon>Bacteria</taxon>
        <taxon>Pseudomonadati</taxon>
        <taxon>Pseudomonadota</taxon>
        <taxon>Gammaproteobacteria</taxon>
        <taxon>Alteromonadales</taxon>
        <taxon>Colwelliaceae</taxon>
        <taxon>Thalassotalea</taxon>
    </lineage>
</organism>
<dbReference type="SMART" id="SM01351">
    <property type="entry name" value="Aspzincin_M35"/>
    <property type="match status" value="1"/>
</dbReference>
<dbReference type="InterPro" id="IPR024079">
    <property type="entry name" value="MetalloPept_cat_dom_sf"/>
</dbReference>
<evidence type="ECO:0000256" key="6">
    <source>
        <dbReference type="ARBA" id="ARBA00022833"/>
    </source>
</evidence>
<feature type="domain" description="Lysine-specific metallo-endopeptidase" evidence="9">
    <location>
        <begin position="217"/>
        <end position="351"/>
    </location>
</feature>
<evidence type="ECO:0000256" key="4">
    <source>
        <dbReference type="ARBA" id="ARBA00022723"/>
    </source>
</evidence>
<protein>
    <submittedName>
        <fullName evidence="10">Peptidase M35</fullName>
    </submittedName>
</protein>
<dbReference type="PANTHER" id="PTHR37016">
    <property type="match status" value="1"/>
</dbReference>
<dbReference type="PANTHER" id="PTHR37016:SF3">
    <property type="entry name" value="NEUTRAL PROTEASE 2-RELATED"/>
    <property type="match status" value="1"/>
</dbReference>
<dbReference type="SUPFAM" id="SSF55486">
    <property type="entry name" value="Metalloproteases ('zincins'), catalytic domain"/>
    <property type="match status" value="1"/>
</dbReference>
<keyword evidence="7" id="KW-0482">Metalloprotease</keyword>